<evidence type="ECO:0000313" key="3">
    <source>
        <dbReference type="Proteomes" id="UP001432027"/>
    </source>
</evidence>
<evidence type="ECO:0008006" key="4">
    <source>
        <dbReference type="Google" id="ProtNLM"/>
    </source>
</evidence>
<gene>
    <name evidence="2" type="ORF">PENTCL1PPCAC_16655</name>
</gene>
<evidence type="ECO:0000313" key="2">
    <source>
        <dbReference type="EMBL" id="GMS94480.1"/>
    </source>
</evidence>
<keyword evidence="1" id="KW-1133">Transmembrane helix</keyword>
<comment type="caution">
    <text evidence="2">The sequence shown here is derived from an EMBL/GenBank/DDBJ whole genome shotgun (WGS) entry which is preliminary data.</text>
</comment>
<dbReference type="AlphaFoldDB" id="A0AAV5TJD1"/>
<dbReference type="Proteomes" id="UP001432027">
    <property type="component" value="Unassembled WGS sequence"/>
</dbReference>
<organism evidence="2 3">
    <name type="scientific">Pristionchus entomophagus</name>
    <dbReference type="NCBI Taxonomy" id="358040"/>
    <lineage>
        <taxon>Eukaryota</taxon>
        <taxon>Metazoa</taxon>
        <taxon>Ecdysozoa</taxon>
        <taxon>Nematoda</taxon>
        <taxon>Chromadorea</taxon>
        <taxon>Rhabditida</taxon>
        <taxon>Rhabditina</taxon>
        <taxon>Diplogasteromorpha</taxon>
        <taxon>Diplogasteroidea</taxon>
        <taxon>Neodiplogasteridae</taxon>
        <taxon>Pristionchus</taxon>
    </lineage>
</organism>
<keyword evidence="1" id="KW-0812">Transmembrane</keyword>
<evidence type="ECO:0000256" key="1">
    <source>
        <dbReference type="SAM" id="Phobius"/>
    </source>
</evidence>
<feature type="non-terminal residue" evidence="2">
    <location>
        <position position="1"/>
    </location>
</feature>
<feature type="transmembrane region" description="Helical" evidence="1">
    <location>
        <begin position="76"/>
        <end position="100"/>
    </location>
</feature>
<protein>
    <recommendedName>
        <fullName evidence="4">G protein-coupled receptor</fullName>
    </recommendedName>
</protein>
<dbReference type="EMBL" id="BTSX01000004">
    <property type="protein sequence ID" value="GMS94480.1"/>
    <property type="molecule type" value="Genomic_DNA"/>
</dbReference>
<keyword evidence="1" id="KW-0472">Membrane</keyword>
<sequence>RFQYVYGMMVLGIHTTIFYLLIFHSKPWARAIRIGYLFNQAQMLLHDVWTCFLFRGYTLIPYPIGFCSGPVCTAIGAFNAITIETIFMVHAVCALLFMLLMMHQQIMPPDSSLAF</sequence>
<accession>A0AAV5TJD1</accession>
<feature type="transmembrane region" description="Helical" evidence="1">
    <location>
        <begin position="44"/>
        <end position="64"/>
    </location>
</feature>
<feature type="transmembrane region" description="Helical" evidence="1">
    <location>
        <begin position="6"/>
        <end position="23"/>
    </location>
</feature>
<reference evidence="2" key="1">
    <citation type="submission" date="2023-10" db="EMBL/GenBank/DDBJ databases">
        <title>Genome assembly of Pristionchus species.</title>
        <authorList>
            <person name="Yoshida K."/>
            <person name="Sommer R.J."/>
        </authorList>
    </citation>
    <scope>NUCLEOTIDE SEQUENCE</scope>
    <source>
        <strain evidence="2">RS0144</strain>
    </source>
</reference>
<feature type="non-terminal residue" evidence="2">
    <location>
        <position position="115"/>
    </location>
</feature>
<keyword evidence="3" id="KW-1185">Reference proteome</keyword>
<dbReference type="PANTHER" id="PTHR45830:SF15">
    <property type="entry name" value="SERPENTINE RECEPTOR, CLASS I"/>
    <property type="match status" value="1"/>
</dbReference>
<proteinExistence type="predicted"/>
<dbReference type="PANTHER" id="PTHR45830">
    <property type="entry name" value="SERPENTINE RECEPTOR, CLASS I"/>
    <property type="match status" value="1"/>
</dbReference>
<name>A0AAV5TJD1_9BILA</name>